<feature type="repeat" description="TPR" evidence="3">
    <location>
        <begin position="633"/>
        <end position="666"/>
    </location>
</feature>
<dbReference type="STRING" id="796925.A0A137P273"/>
<dbReference type="SMART" id="SM00028">
    <property type="entry name" value="TPR"/>
    <property type="match status" value="15"/>
</dbReference>
<dbReference type="InterPro" id="IPR019734">
    <property type="entry name" value="TPR_rpt"/>
</dbReference>
<reference evidence="4 5" key="1">
    <citation type="journal article" date="2015" name="Genome Biol. Evol.">
        <title>Phylogenomic analyses indicate that early fungi evolved digesting cell walls of algal ancestors of land plants.</title>
        <authorList>
            <person name="Chang Y."/>
            <person name="Wang S."/>
            <person name="Sekimoto S."/>
            <person name="Aerts A.L."/>
            <person name="Choi C."/>
            <person name="Clum A."/>
            <person name="LaButti K.M."/>
            <person name="Lindquist E.A."/>
            <person name="Yee Ngan C."/>
            <person name="Ohm R.A."/>
            <person name="Salamov A.A."/>
            <person name="Grigoriev I.V."/>
            <person name="Spatafora J.W."/>
            <person name="Berbee M.L."/>
        </authorList>
    </citation>
    <scope>NUCLEOTIDE SEQUENCE [LARGE SCALE GENOMIC DNA]</scope>
    <source>
        <strain evidence="4 5">NRRL 28638</strain>
    </source>
</reference>
<dbReference type="GO" id="GO:0055087">
    <property type="term" value="C:Ski complex"/>
    <property type="evidence" value="ECO:0007669"/>
    <property type="project" value="InterPro"/>
</dbReference>
<name>A0A137P273_CONC2</name>
<dbReference type="Pfam" id="PF13414">
    <property type="entry name" value="TPR_11"/>
    <property type="match status" value="1"/>
</dbReference>
<evidence type="ECO:0000256" key="2">
    <source>
        <dbReference type="ARBA" id="ARBA00022803"/>
    </source>
</evidence>
<dbReference type="OMA" id="AWHCVET"/>
<feature type="repeat" description="TPR" evidence="3">
    <location>
        <begin position="599"/>
        <end position="632"/>
    </location>
</feature>
<dbReference type="InterPro" id="IPR039226">
    <property type="entry name" value="Ski3/TTC37"/>
</dbReference>
<accession>A0A137P273</accession>
<dbReference type="Proteomes" id="UP000070444">
    <property type="component" value="Unassembled WGS sequence"/>
</dbReference>
<dbReference type="InterPro" id="IPR011990">
    <property type="entry name" value="TPR-like_helical_dom_sf"/>
</dbReference>
<dbReference type="SUPFAM" id="SSF48452">
    <property type="entry name" value="TPR-like"/>
    <property type="match status" value="5"/>
</dbReference>
<evidence type="ECO:0000313" key="5">
    <source>
        <dbReference type="Proteomes" id="UP000070444"/>
    </source>
</evidence>
<protein>
    <submittedName>
        <fullName evidence="4">TPR-like protein</fullName>
    </submittedName>
</protein>
<keyword evidence="2 3" id="KW-0802">TPR repeat</keyword>
<sequence length="1432" mass="164488">MSTKSWLKRAKEYIGEKDFDQALDTCKQILEWEPENYTALVFLGLTYLNLKKEELAENAYTKATELNPQQPLAWQGLCNLYTSTGSFQNLTQTYNKLLSVYSEAGQGPKVLEVIEKLLQIYTNEYVDSEAYMNTLMLQLPESPLYPSIKDLPNLPSELEVLHKMKTYQESYDEKTIQKLYDSRRRRLTSDSLETIKTKVIIEVLEKSKLEEVYDRFFRINDRLSESENLEITQNYLGFLYKCISYNIPVDLPERFSKLMELTNYCLSTQSPYFLPYQISLEYDNISNASEYNQSIIDYALTLEDSSDFYNYLKSYNEAQQNPGQADIDDLLKYKNSLNTSIFYLHTMSYLTQSQDLFDECQFFTSKLTEKVQKLSSETQYNLDKVWESSQLTKANTYLKMEPKFHQLAYPIFIKIIENSPSNIRALEGLSNYLMESNQFELALEHLNKGLELDPSNSLLLCTLGWVYFSKKDYDLAVENLQRSIELNPNEALVYYRLGRVYWEMGGKYTSEREFAMSQWVLAAKLNPLNSDTFLYLGRYYLLIESDAQRAKKCFQKAISLKSSNLDAIKELYDLSLIDGELEFSQGLVLLATQSVPQSSWGWLKLGFLQLNSKQYSEAISSFHSGLRLDNKQSILWEGLGEAYYFEGRFMASLKAFERGLTLNPNAYACSFYLAQINIKLGNYETSIVSLASLLDQLNTDANPENLNIYQLPLIKSMLNCYNNLAREEYSKGLYGKLVETLEKAFNLLQQVLSTNSNLELNWELTADLLIILRLVVNYITPNIINFCKFLTVKIQELIQLNRLQIGEEFLFELDIIENLVQKSTYSQLDLIQICMLTANICYRYILQIYRGQLTPEFLSFYLYKISFAYASTHFFQEVNLNQSSNYLELASKNIQLALKYNSDSYQNWNLLGLINMKLNAKLSRESFNQSIVRNPKNHITYTNMGYLCLMQMDYDLANQMFIHSQRLCPEYASAWLGQTLVAKSIKSTDLMELVTHAYNINEGQSTQIYLEFSELILANQKPSELLSLDLLNSGLFAMSKYCELIQNKPIAYNLLSIFQEKLGMLEKAAIVLEIAIQQLNLDKSKKPLSITVNSMVNYARILCSLGRFEESIKMYLEAEALNLKRKDSEVTSVQARSYLGLGLAYFYAGDLNSSFKQFDHALTLAAGDLTLVTDTRLLLAQVVWALGRKQVAKEQLLECIRSNIQTLPILFGLCAMGILDQDATLTSAALDEISKTSLENRKKDYYGQLEYLTACGNLIKSEFNLAKTSLTKAIYLYPQNPFHWGRLAAFLNKVYPQLAYYTVTLMERALDNATKLDGITPREKSYLYQIQAESYLLLGEFKWAKLSSQKSLFILPTNLQSRRILATSIIYLNKENVKSNLAVTNTVKSLLSTESISIESGSDKELIGKFEGFSYSLGNLVDWDNNLLAVVQ</sequence>
<dbReference type="Gene3D" id="1.25.40.10">
    <property type="entry name" value="Tetratricopeptide repeat domain"/>
    <property type="match status" value="5"/>
</dbReference>
<gene>
    <name evidence="4" type="ORF">CONCODRAFT_79466</name>
</gene>
<evidence type="ECO:0000256" key="3">
    <source>
        <dbReference type="PROSITE-ProRule" id="PRU00339"/>
    </source>
</evidence>
<dbReference type="PANTHER" id="PTHR15704">
    <property type="entry name" value="SUPERKILLER 3 PROTEIN-RELATED"/>
    <property type="match status" value="1"/>
</dbReference>
<dbReference type="PANTHER" id="PTHR15704:SF7">
    <property type="entry name" value="SUPERKILLER COMPLEX PROTEIN 3"/>
    <property type="match status" value="1"/>
</dbReference>
<dbReference type="Pfam" id="PF14559">
    <property type="entry name" value="TPR_19"/>
    <property type="match status" value="1"/>
</dbReference>
<organism evidence="4 5">
    <name type="scientific">Conidiobolus coronatus (strain ATCC 28846 / CBS 209.66 / NRRL 28638)</name>
    <name type="common">Delacroixia coronata</name>
    <dbReference type="NCBI Taxonomy" id="796925"/>
    <lineage>
        <taxon>Eukaryota</taxon>
        <taxon>Fungi</taxon>
        <taxon>Fungi incertae sedis</taxon>
        <taxon>Zoopagomycota</taxon>
        <taxon>Entomophthoromycotina</taxon>
        <taxon>Entomophthoromycetes</taxon>
        <taxon>Entomophthorales</taxon>
        <taxon>Ancylistaceae</taxon>
        <taxon>Conidiobolus</taxon>
    </lineage>
</organism>
<dbReference type="OrthoDB" id="421075at2759"/>
<feature type="repeat" description="TPR" evidence="3">
    <location>
        <begin position="1135"/>
        <end position="1168"/>
    </location>
</feature>
<keyword evidence="1" id="KW-0677">Repeat</keyword>
<evidence type="ECO:0000256" key="1">
    <source>
        <dbReference type="ARBA" id="ARBA00022737"/>
    </source>
</evidence>
<feature type="repeat" description="TPR" evidence="3">
    <location>
        <begin position="37"/>
        <end position="70"/>
    </location>
</feature>
<feature type="repeat" description="TPR" evidence="3">
    <location>
        <begin position="457"/>
        <end position="490"/>
    </location>
</feature>
<feature type="repeat" description="TPR" evidence="3">
    <location>
        <begin position="423"/>
        <end position="456"/>
    </location>
</feature>
<keyword evidence="5" id="KW-1185">Reference proteome</keyword>
<feature type="repeat" description="TPR" evidence="3">
    <location>
        <begin position="3"/>
        <end position="36"/>
    </location>
</feature>
<dbReference type="Pfam" id="PF13432">
    <property type="entry name" value="TPR_16"/>
    <property type="match status" value="1"/>
</dbReference>
<dbReference type="PROSITE" id="PS50005">
    <property type="entry name" value="TPR"/>
    <property type="match status" value="7"/>
</dbReference>
<evidence type="ECO:0000313" key="4">
    <source>
        <dbReference type="EMBL" id="KXN69140.1"/>
    </source>
</evidence>
<dbReference type="GO" id="GO:0006401">
    <property type="term" value="P:RNA catabolic process"/>
    <property type="evidence" value="ECO:0007669"/>
    <property type="project" value="InterPro"/>
</dbReference>
<proteinExistence type="predicted"/>
<dbReference type="EMBL" id="KQ964546">
    <property type="protein sequence ID" value="KXN69140.1"/>
    <property type="molecule type" value="Genomic_DNA"/>
</dbReference>